<dbReference type="AlphaFoldDB" id="A0A502E147"/>
<sequence>MTATDALRALITPLLPGWKFQYGRWVDGPKTDRYAVLRPMGGLPVSLVRRPQFTLTLIGAASDAAGIPETFAHAVIEAMNTSAGGLVFMEPAEPVFWATNDGRPVAELSISTISNNI</sequence>
<accession>A0A502E147</accession>
<dbReference type="Proteomes" id="UP000319212">
    <property type="component" value="Unassembled WGS sequence"/>
</dbReference>
<name>A0A502E147_9BURK</name>
<dbReference type="Pfam" id="PF23842">
    <property type="entry name" value="Phage_tail_terminator_3"/>
    <property type="match status" value="1"/>
</dbReference>
<reference evidence="1 2" key="1">
    <citation type="journal article" date="2019" name="Environ. Microbiol.">
        <title>Species interactions and distinct microbial communities in high Arctic permafrost affected cryosols are associated with the CH4 and CO2 gas fluxes.</title>
        <authorList>
            <person name="Altshuler I."/>
            <person name="Hamel J."/>
            <person name="Turney S."/>
            <person name="Magnuson E."/>
            <person name="Levesque R."/>
            <person name="Greer C."/>
            <person name="Whyte L.G."/>
        </authorList>
    </citation>
    <scope>NUCLEOTIDE SEQUENCE [LARGE SCALE GENOMIC DNA]</scope>
    <source>
        <strain evidence="1 2">S06.C</strain>
    </source>
</reference>
<gene>
    <name evidence="1" type="ORF">EAH82_01860</name>
</gene>
<dbReference type="RefSeq" id="WP_140838152.1">
    <property type="nucleotide sequence ID" value="NZ_RCZI01000001.1"/>
</dbReference>
<evidence type="ECO:0000313" key="2">
    <source>
        <dbReference type="Proteomes" id="UP000319212"/>
    </source>
</evidence>
<protein>
    <recommendedName>
        <fullName evidence="3">DUF3168 domain-containing protein</fullName>
    </recommendedName>
</protein>
<dbReference type="OrthoDB" id="8794973at2"/>
<dbReference type="EMBL" id="RCZI01000001">
    <property type="protein sequence ID" value="TPG30266.1"/>
    <property type="molecule type" value="Genomic_DNA"/>
</dbReference>
<comment type="caution">
    <text evidence="1">The sequence shown here is derived from an EMBL/GenBank/DDBJ whole genome shotgun (WGS) entry which is preliminary data.</text>
</comment>
<dbReference type="InterPro" id="IPR056950">
    <property type="entry name" value="Phage_tail_terminator_3"/>
</dbReference>
<evidence type="ECO:0008006" key="3">
    <source>
        <dbReference type="Google" id="ProtNLM"/>
    </source>
</evidence>
<proteinExistence type="predicted"/>
<evidence type="ECO:0000313" key="1">
    <source>
        <dbReference type="EMBL" id="TPG30266.1"/>
    </source>
</evidence>
<organism evidence="1 2">
    <name type="scientific">Variovorax guangxiensis</name>
    <dbReference type="NCBI Taxonomy" id="1775474"/>
    <lineage>
        <taxon>Bacteria</taxon>
        <taxon>Pseudomonadati</taxon>
        <taxon>Pseudomonadota</taxon>
        <taxon>Betaproteobacteria</taxon>
        <taxon>Burkholderiales</taxon>
        <taxon>Comamonadaceae</taxon>
        <taxon>Variovorax</taxon>
    </lineage>
</organism>